<proteinExistence type="predicted"/>
<dbReference type="EC" id="1.-.-.-" evidence="5"/>
<evidence type="ECO:0000256" key="2">
    <source>
        <dbReference type="ARBA" id="ARBA00023002"/>
    </source>
</evidence>
<dbReference type="PANTHER" id="PTHR43656">
    <property type="entry name" value="BINDING OXIDOREDUCTASE, PUTATIVE (AFU_ORTHOLOGUE AFUA_2G08260)-RELATED"/>
    <property type="match status" value="1"/>
</dbReference>
<gene>
    <name evidence="5" type="ORF">D8869_01420</name>
</gene>
<protein>
    <submittedName>
        <fullName evidence="5">NADH oxidase</fullName>
        <ecNumber evidence="5">1.-.-.-</ecNumber>
    </submittedName>
</protein>
<evidence type="ECO:0000259" key="4">
    <source>
        <dbReference type="Pfam" id="PF00724"/>
    </source>
</evidence>
<dbReference type="PANTHER" id="PTHR43656:SF2">
    <property type="entry name" value="BINDING OXIDOREDUCTASE, PUTATIVE (AFU_ORTHOLOGUE AFUA_2G08260)-RELATED"/>
    <property type="match status" value="1"/>
</dbReference>
<dbReference type="Proteomes" id="UP000280406">
    <property type="component" value="Unassembled WGS sequence"/>
</dbReference>
<accession>A0AB74DWG0</accession>
<feature type="region of interest" description="Disordered" evidence="3">
    <location>
        <begin position="368"/>
        <end position="397"/>
    </location>
</feature>
<dbReference type="GO" id="GO:0016491">
    <property type="term" value="F:oxidoreductase activity"/>
    <property type="evidence" value="ECO:0007669"/>
    <property type="project" value="UniProtKB-KW"/>
</dbReference>
<comment type="caution">
    <text evidence="5">The sequence shown here is derived from an EMBL/GenBank/DDBJ whole genome shotgun (WGS) entry which is preliminary data.</text>
</comment>
<dbReference type="RefSeq" id="WP_125336712.1">
    <property type="nucleotide sequence ID" value="NZ_CP076615.1"/>
</dbReference>
<keyword evidence="2 5" id="KW-0560">Oxidoreductase</keyword>
<dbReference type="AlphaFoldDB" id="A0AB74DWG0"/>
<dbReference type="SUPFAM" id="SSF51395">
    <property type="entry name" value="FMN-linked oxidoreductases"/>
    <property type="match status" value="1"/>
</dbReference>
<dbReference type="InterPro" id="IPR001155">
    <property type="entry name" value="OxRdtase_FMN_N"/>
</dbReference>
<feature type="domain" description="NADH:flavin oxidoreductase/NADH oxidase N-terminal" evidence="4">
    <location>
        <begin position="6"/>
        <end position="340"/>
    </location>
</feature>
<dbReference type="EMBL" id="RJND01000001">
    <property type="protein sequence ID" value="RSI54193.1"/>
    <property type="molecule type" value="Genomic_DNA"/>
</dbReference>
<organism evidence="5 6">
    <name type="scientific">Streptococcus sanguinis</name>
    <dbReference type="NCBI Taxonomy" id="1305"/>
    <lineage>
        <taxon>Bacteria</taxon>
        <taxon>Bacillati</taxon>
        <taxon>Bacillota</taxon>
        <taxon>Bacilli</taxon>
        <taxon>Lactobacillales</taxon>
        <taxon>Streptococcaceae</taxon>
        <taxon>Streptococcus</taxon>
    </lineage>
</organism>
<evidence type="ECO:0000256" key="3">
    <source>
        <dbReference type="SAM" id="MobiDB-lite"/>
    </source>
</evidence>
<dbReference type="Gene3D" id="3.20.20.70">
    <property type="entry name" value="Aldolase class I"/>
    <property type="match status" value="1"/>
</dbReference>
<evidence type="ECO:0000256" key="1">
    <source>
        <dbReference type="ARBA" id="ARBA00022630"/>
    </source>
</evidence>
<keyword evidence="1" id="KW-0285">Flavoprotein</keyword>
<reference evidence="5 6" key="1">
    <citation type="submission" date="2018-11" db="EMBL/GenBank/DDBJ databases">
        <title>Species Designations Belie Phenotypic and Genotypic Heterogeneity in Oral Streptococci.</title>
        <authorList>
            <person name="Velsko I."/>
        </authorList>
    </citation>
    <scope>NUCLEOTIDE SEQUENCE [LARGE SCALE GENOMIC DNA]</scope>
    <source>
        <strain evidence="5 6">BCC37</strain>
    </source>
</reference>
<dbReference type="InterPro" id="IPR013785">
    <property type="entry name" value="Aldolase_TIM"/>
</dbReference>
<sequence>MSKQIIDPIQLRHGAKLTNRLVLSPMYTFSGLEGGFVSDDTLRYYGARSQAASLLITEFHYVSPSGGPCYQTSYPVQLGIYSDDHIEGERKLAAALQKDGNKAILQLHHGGIAASGRALKGEEVLAPSALDFSFLPYPVRELTDEEILEIIKDFGRAVKRAVQAGFSGVEIHGANHYLLQQFFSSTSNVRQDRWGGTLEKRMAFPLAVVEEVKRAAAMYAPEDFIIGYRISPDEIHEDQVGYTYEEAKLLVKELVKHELDYIHLSLLAGYASKPAGSDTTYADHFKEVMDEQTKLITIGGVFSQEDAEAAIEDTAADLVAIGRGTLIDPLFGYKVQTGRGAEIVHEISPEQLKNSQLTSSLLEVFSRKDSGGLPPLPGHDTITHLHTGKFGDEGQQE</sequence>
<evidence type="ECO:0000313" key="5">
    <source>
        <dbReference type="EMBL" id="RSI54193.1"/>
    </source>
</evidence>
<dbReference type="InterPro" id="IPR051799">
    <property type="entry name" value="NADH_flavin_oxidoreductase"/>
</dbReference>
<dbReference type="Pfam" id="PF00724">
    <property type="entry name" value="Oxidored_FMN"/>
    <property type="match status" value="1"/>
</dbReference>
<dbReference type="CDD" id="cd04735">
    <property type="entry name" value="OYE_like_4_FMN"/>
    <property type="match status" value="1"/>
</dbReference>
<evidence type="ECO:0000313" key="6">
    <source>
        <dbReference type="Proteomes" id="UP000280406"/>
    </source>
</evidence>
<name>A0AB74DWG0_STRSA</name>
<dbReference type="GO" id="GO:0010181">
    <property type="term" value="F:FMN binding"/>
    <property type="evidence" value="ECO:0007669"/>
    <property type="project" value="InterPro"/>
</dbReference>